<keyword evidence="2" id="KW-0812">Transmembrane</keyword>
<name>J4GRS9_9APHY</name>
<feature type="region of interest" description="Disordered" evidence="1">
    <location>
        <begin position="15"/>
        <end position="35"/>
    </location>
</feature>
<feature type="compositionally biased region" description="Low complexity" evidence="1">
    <location>
        <begin position="204"/>
        <end position="225"/>
    </location>
</feature>
<evidence type="ECO:0000313" key="3">
    <source>
        <dbReference type="EMBL" id="CCM03740.1"/>
    </source>
</evidence>
<feature type="compositionally biased region" description="Low complexity" evidence="1">
    <location>
        <begin position="109"/>
        <end position="126"/>
    </location>
</feature>
<dbReference type="RefSeq" id="XP_012183023.1">
    <property type="nucleotide sequence ID" value="XM_012327633.1"/>
</dbReference>
<feature type="region of interest" description="Disordered" evidence="1">
    <location>
        <begin position="188"/>
        <end position="251"/>
    </location>
</feature>
<dbReference type="HOGENOM" id="CLU_322891_0_0_1"/>
<dbReference type="Proteomes" id="UP000006352">
    <property type="component" value="Unassembled WGS sequence"/>
</dbReference>
<reference evidence="3 4" key="1">
    <citation type="journal article" date="2012" name="Appl. Environ. Microbiol.">
        <title>Short-read sequencing for genomic analysis of the brown rot fungus Fibroporia radiculosa.</title>
        <authorList>
            <person name="Tang J.D."/>
            <person name="Perkins A.D."/>
            <person name="Sonstegard T.S."/>
            <person name="Schroeder S.G."/>
            <person name="Burgess S.C."/>
            <person name="Diehl S.V."/>
        </authorList>
    </citation>
    <scope>NUCLEOTIDE SEQUENCE [LARGE SCALE GENOMIC DNA]</scope>
    <source>
        <strain evidence="3 4">TFFH 294</strain>
    </source>
</reference>
<feature type="transmembrane region" description="Helical" evidence="2">
    <location>
        <begin position="840"/>
        <end position="858"/>
    </location>
</feature>
<sequence>MSSFLARLLYRGTPQQPPVDLVATEQGAETSISPTLLDAPPVPFAAPPIRTVNRPIVPDISSLLESYSSSEPEGLRPPRRAKQAGASRFTHSEGRSHDQTVFRDTGNLPRPVSSSSSTSSKSPSRRALPADIVSLSPSRRSLSRFSRQLVSVSPWATFGRHREGDLATQGQPVPPPSAWTARIASVESLAPRRSSSSKRKPAHSKQSSSASLSRFASPSRASSDALPSRSVASVASEGSSPSGHDDDDRDYVHASTSQHQAYFFPHDSNTSTNSRLQTTRSSHSVSHSFVVGTPHTFGNPSPLANFPLRDRRPSESSPRPPLPPLEHPELVLALGSRSDVDISRQASANKTKASPRKYPKWTAGLQASTYPRRRHKTAENIPPLPGRTIRPATSPPLRRHASLPKAQRVFHAPQEDCTADFSTSRRRTSAEWNAQQAIAGVTALMPSEFGWPAEVAQHLLKLSLGEDTGQFGVARHRDVRGRPENAEPRGTQVASQSESPCPCYPSSFIPALSEPPSLQPSTAQEGRDSHTVHRMPLLTWTATLAAESHDGRDLLHAMDTPASIKPQNPNKDDGKASKLDDATGTLRRSASASGRGDTMGRTRAKRAFHKSAPSPLGSPSKSVEAGPSSSLPPSPLSTPSPPSRRRSTHRPSRWASEPGLKSVPETPTNTKGKRKAEELDITPPDQKNGHRATFLIPEENRRPHRLSESSRAPSSYHRKRARLAASSPASSPSRPGSGISAANAASWPSRTTGSPLHRTGSHAASAGSMPRAESLASKRTDRRHSVSEQSIPISALIAPHAPSIGRSSAYHMRDPRKPPKVQRTEWIPHLKSEEEEASPLHAWCFFIGFILFPVWWIVSFCPIPQTRQVGGSDTEKAVTLDDPQVEHGVYFWRVYA</sequence>
<feature type="region of interest" description="Disordered" evidence="1">
    <location>
        <begin position="263"/>
        <end position="325"/>
    </location>
</feature>
<feature type="compositionally biased region" description="Basic residues" evidence="1">
    <location>
        <begin position="643"/>
        <end position="652"/>
    </location>
</feature>
<evidence type="ECO:0000313" key="4">
    <source>
        <dbReference type="Proteomes" id="UP000006352"/>
    </source>
</evidence>
<feature type="compositionally biased region" description="Pro residues" evidence="1">
    <location>
        <begin position="630"/>
        <end position="642"/>
    </location>
</feature>
<feature type="compositionally biased region" description="Basic and acidic residues" evidence="1">
    <location>
        <begin position="776"/>
        <end position="786"/>
    </location>
</feature>
<proteinExistence type="predicted"/>
<feature type="region of interest" description="Disordered" evidence="1">
    <location>
        <begin position="476"/>
        <end position="532"/>
    </location>
</feature>
<dbReference type="GeneID" id="24098651"/>
<keyword evidence="2" id="KW-1133">Transmembrane helix</keyword>
<organism evidence="3 4">
    <name type="scientific">Fibroporia radiculosa</name>
    <dbReference type="NCBI Taxonomy" id="599839"/>
    <lineage>
        <taxon>Eukaryota</taxon>
        <taxon>Fungi</taxon>
        <taxon>Dikarya</taxon>
        <taxon>Basidiomycota</taxon>
        <taxon>Agaricomycotina</taxon>
        <taxon>Agaricomycetes</taxon>
        <taxon>Polyporales</taxon>
        <taxon>Fibroporiaceae</taxon>
        <taxon>Fibroporia</taxon>
    </lineage>
</organism>
<feature type="compositionally biased region" description="Basic and acidic residues" evidence="1">
    <location>
        <begin position="90"/>
        <end position="101"/>
    </location>
</feature>
<feature type="compositionally biased region" description="Basic and acidic residues" evidence="1">
    <location>
        <begin position="698"/>
        <end position="708"/>
    </location>
</feature>
<evidence type="ECO:0000256" key="1">
    <source>
        <dbReference type="SAM" id="MobiDB-lite"/>
    </source>
</evidence>
<keyword evidence="4" id="KW-1185">Reference proteome</keyword>
<dbReference type="AlphaFoldDB" id="J4GRS9"/>
<feature type="compositionally biased region" description="Low complexity" evidence="1">
    <location>
        <begin position="723"/>
        <end position="742"/>
    </location>
</feature>
<dbReference type="EMBL" id="HE797126">
    <property type="protein sequence ID" value="CCM03740.1"/>
    <property type="molecule type" value="Genomic_DNA"/>
</dbReference>
<feature type="compositionally biased region" description="Basic and acidic residues" evidence="1">
    <location>
        <begin position="570"/>
        <end position="581"/>
    </location>
</feature>
<feature type="compositionally biased region" description="Polar residues" evidence="1">
    <location>
        <begin position="230"/>
        <end position="242"/>
    </location>
</feature>
<evidence type="ECO:0000256" key="2">
    <source>
        <dbReference type="SAM" id="Phobius"/>
    </source>
</evidence>
<feature type="region of interest" description="Disordered" evidence="1">
    <location>
        <begin position="560"/>
        <end position="792"/>
    </location>
</feature>
<protein>
    <submittedName>
        <fullName evidence="3">Uncharacterized protein</fullName>
    </submittedName>
</protein>
<feature type="compositionally biased region" description="Low complexity" evidence="1">
    <location>
        <begin position="281"/>
        <end position="291"/>
    </location>
</feature>
<dbReference type="InParanoid" id="J4GRS9"/>
<feature type="region of interest" description="Disordered" evidence="1">
    <location>
        <begin position="67"/>
        <end position="131"/>
    </location>
</feature>
<gene>
    <name evidence="3" type="ORF">FIBRA_05886</name>
</gene>
<feature type="region of interest" description="Disordered" evidence="1">
    <location>
        <begin position="377"/>
        <end position="398"/>
    </location>
</feature>
<dbReference type="OrthoDB" id="3266087at2759"/>
<accession>J4GRS9</accession>
<feature type="compositionally biased region" description="Polar residues" evidence="1">
    <location>
        <begin position="267"/>
        <end position="280"/>
    </location>
</feature>
<keyword evidence="2" id="KW-0472">Membrane</keyword>